<dbReference type="SUPFAM" id="SSF52499">
    <property type="entry name" value="Isochorismatase-like hydrolases"/>
    <property type="match status" value="1"/>
</dbReference>
<evidence type="ECO:0000259" key="2">
    <source>
        <dbReference type="Pfam" id="PF00857"/>
    </source>
</evidence>
<feature type="domain" description="Isochorismatase-like" evidence="2">
    <location>
        <begin position="39"/>
        <end position="214"/>
    </location>
</feature>
<dbReference type="Gene3D" id="3.40.50.850">
    <property type="entry name" value="Isochorismatase-like"/>
    <property type="match status" value="1"/>
</dbReference>
<dbReference type="InterPro" id="IPR000868">
    <property type="entry name" value="Isochorismatase-like_dom"/>
</dbReference>
<dbReference type="PANTHER" id="PTHR43540">
    <property type="entry name" value="PEROXYUREIDOACRYLATE/UREIDOACRYLATE AMIDOHYDROLASE-RELATED"/>
    <property type="match status" value="1"/>
</dbReference>
<sequence length="224" mass="22735">MNGAELSATPGGTARAGRLDADYAGAGFARRLGWGTRPALVLVDPVAAYAVPSSPLFLATAEAAMAAMAALAAAARAARVPVAFTAVRYADESCAEAPLFAAKVPALTAFAAGNPLGDFPTQVTPAPGDHIVYKHYASAFAGTALAAWLTAAGVDTVVLGGFSTSGCVRASAVDALQHGFRPMVVREACADRDPGPHEANLFDLDAKYADVVPLADAVARLADH</sequence>
<proteinExistence type="predicted"/>
<dbReference type="Pfam" id="PF00857">
    <property type="entry name" value="Isochorismatase"/>
    <property type="match status" value="1"/>
</dbReference>
<dbReference type="InterPro" id="IPR036380">
    <property type="entry name" value="Isochorismatase-like_sf"/>
</dbReference>
<dbReference type="RefSeq" id="WP_124853804.1">
    <property type="nucleotide sequence ID" value="NZ_JBEXIG010000007.1"/>
</dbReference>
<dbReference type="OrthoDB" id="7500697at2"/>
<protein>
    <submittedName>
        <fullName evidence="3">Isochorismatase</fullName>
    </submittedName>
</protein>
<keyword evidence="4" id="KW-1185">Reference proteome</keyword>
<gene>
    <name evidence="3" type="ORF">DLJ58_03385</name>
</gene>
<dbReference type="EMBL" id="QGSY01000087">
    <property type="protein sequence ID" value="RQX13579.1"/>
    <property type="molecule type" value="Genomic_DNA"/>
</dbReference>
<name>A0A3N9XLA0_9ACTN</name>
<dbReference type="AlphaFoldDB" id="A0A3N9XLA0"/>
<evidence type="ECO:0000313" key="3">
    <source>
        <dbReference type="EMBL" id="RQX13579.1"/>
    </source>
</evidence>
<keyword evidence="1" id="KW-0378">Hydrolase</keyword>
<reference evidence="3 4" key="1">
    <citation type="submission" date="2018-05" db="EMBL/GenBank/DDBJ databases">
        <title>Micromonospora from Atacama Desert.</title>
        <authorList>
            <person name="Carro L."/>
            <person name="Goodfellow M."/>
            <person name="Klenk H.-P."/>
        </authorList>
    </citation>
    <scope>NUCLEOTIDE SEQUENCE [LARGE SCALE GENOMIC DNA]</scope>
    <source>
        <strain evidence="3 4">LB32</strain>
    </source>
</reference>
<dbReference type="Proteomes" id="UP000266889">
    <property type="component" value="Unassembled WGS sequence"/>
</dbReference>
<comment type="caution">
    <text evidence="3">The sequence shown here is derived from an EMBL/GenBank/DDBJ whole genome shotgun (WGS) entry which is preliminary data.</text>
</comment>
<dbReference type="PANTHER" id="PTHR43540:SF1">
    <property type="entry name" value="ISOCHORISMATASE HYDROLASE"/>
    <property type="match status" value="1"/>
</dbReference>
<dbReference type="GO" id="GO:0016787">
    <property type="term" value="F:hydrolase activity"/>
    <property type="evidence" value="ECO:0007669"/>
    <property type="project" value="UniProtKB-KW"/>
</dbReference>
<evidence type="ECO:0000313" key="4">
    <source>
        <dbReference type="Proteomes" id="UP000266889"/>
    </source>
</evidence>
<organism evidence="3 4">
    <name type="scientific">Micromonospora arida</name>
    <dbReference type="NCBI Taxonomy" id="2203715"/>
    <lineage>
        <taxon>Bacteria</taxon>
        <taxon>Bacillati</taxon>
        <taxon>Actinomycetota</taxon>
        <taxon>Actinomycetes</taxon>
        <taxon>Micromonosporales</taxon>
        <taxon>Micromonosporaceae</taxon>
        <taxon>Micromonospora</taxon>
    </lineage>
</organism>
<accession>A0A3N9XLA0</accession>
<dbReference type="InterPro" id="IPR050272">
    <property type="entry name" value="Isochorismatase-like_hydrls"/>
</dbReference>
<evidence type="ECO:0000256" key="1">
    <source>
        <dbReference type="ARBA" id="ARBA00022801"/>
    </source>
</evidence>